<feature type="compositionally biased region" description="Basic and acidic residues" evidence="1">
    <location>
        <begin position="207"/>
        <end position="217"/>
    </location>
</feature>
<sequence length="357" mass="38669">MPSMHGLSHSFAHSSEHGIHYDDPSHSSETKPSGGGEGGHIPLKVTPEQNPFTSAASGLPTDSTPKKSMLQKVTSPTKQGDYVVDTKAPADANGSRPVYRRENDDIGTLKPTQERAIPDGKGGWKMVSDADAAKPANAPALPPAAKIDPKQLGPLNDKGVYPGGDGNSYVRVGDDHYRVSYDQSLKSWMVVDPSRPHDFSRSVPVKLDGKGGVEKVLPKAGLKGGMDDGQRPGSSKQSSSQGYRMTPHDERDKEHVEVHVNWGRHDPRGPVPVSAREVRIPDPNFENKWQDSTGIKPGKSWVKSGQHGLEPYTPKPGERPKWDILVDTKDPQGKVTTEWKYYHGSLGSDDKKGGSST</sequence>
<organism evidence="2 3">
    <name type="scientific">Dyella nitratireducens</name>
    <dbReference type="NCBI Taxonomy" id="1849580"/>
    <lineage>
        <taxon>Bacteria</taxon>
        <taxon>Pseudomonadati</taxon>
        <taxon>Pseudomonadota</taxon>
        <taxon>Gammaproteobacteria</taxon>
        <taxon>Lysobacterales</taxon>
        <taxon>Rhodanobacteraceae</taxon>
        <taxon>Dyella</taxon>
    </lineage>
</organism>
<evidence type="ECO:0000313" key="2">
    <source>
        <dbReference type="EMBL" id="GGA49641.1"/>
    </source>
</evidence>
<gene>
    <name evidence="2" type="ORF">GCM10010981_43630</name>
</gene>
<dbReference type="RefSeq" id="WP_188797804.1">
    <property type="nucleotide sequence ID" value="NZ_BMJA01000006.1"/>
</dbReference>
<feature type="compositionally biased region" description="Basic and acidic residues" evidence="1">
    <location>
        <begin position="246"/>
        <end position="255"/>
    </location>
</feature>
<feature type="compositionally biased region" description="Polar residues" evidence="1">
    <location>
        <begin position="47"/>
        <end position="63"/>
    </location>
</feature>
<keyword evidence="3" id="KW-1185">Reference proteome</keyword>
<accession>A0ABQ1GSP6</accession>
<dbReference type="EMBL" id="BMJA01000006">
    <property type="protein sequence ID" value="GGA49641.1"/>
    <property type="molecule type" value="Genomic_DNA"/>
</dbReference>
<name>A0ABQ1GSP6_9GAMM</name>
<feature type="compositionally biased region" description="Polar residues" evidence="1">
    <location>
        <begin position="232"/>
        <end position="243"/>
    </location>
</feature>
<proteinExistence type="predicted"/>
<feature type="region of interest" description="Disordered" evidence="1">
    <location>
        <begin position="1"/>
        <end position="161"/>
    </location>
</feature>
<protein>
    <submittedName>
        <fullName evidence="2">Uncharacterized protein</fullName>
    </submittedName>
</protein>
<evidence type="ECO:0000313" key="3">
    <source>
        <dbReference type="Proteomes" id="UP000620046"/>
    </source>
</evidence>
<comment type="caution">
    <text evidence="2">The sequence shown here is derived from an EMBL/GenBank/DDBJ whole genome shotgun (WGS) entry which is preliminary data.</text>
</comment>
<reference evidence="3" key="1">
    <citation type="journal article" date="2019" name="Int. J. Syst. Evol. Microbiol.">
        <title>The Global Catalogue of Microorganisms (GCM) 10K type strain sequencing project: providing services to taxonomists for standard genome sequencing and annotation.</title>
        <authorList>
            <consortium name="The Broad Institute Genomics Platform"/>
            <consortium name="The Broad Institute Genome Sequencing Center for Infectious Disease"/>
            <person name="Wu L."/>
            <person name="Ma J."/>
        </authorList>
    </citation>
    <scope>NUCLEOTIDE SEQUENCE [LARGE SCALE GENOMIC DNA]</scope>
    <source>
        <strain evidence="3">CGMCC 1.15439</strain>
    </source>
</reference>
<feature type="compositionally biased region" description="Basic and acidic residues" evidence="1">
    <location>
        <begin position="14"/>
        <end position="29"/>
    </location>
</feature>
<evidence type="ECO:0000256" key="1">
    <source>
        <dbReference type="SAM" id="MobiDB-lite"/>
    </source>
</evidence>
<feature type="region of interest" description="Disordered" evidence="1">
    <location>
        <begin position="282"/>
        <end position="324"/>
    </location>
</feature>
<feature type="region of interest" description="Disordered" evidence="1">
    <location>
        <begin position="192"/>
        <end position="255"/>
    </location>
</feature>
<dbReference type="Proteomes" id="UP000620046">
    <property type="component" value="Unassembled WGS sequence"/>
</dbReference>
<feature type="compositionally biased region" description="Low complexity" evidence="1">
    <location>
        <begin position="133"/>
        <end position="145"/>
    </location>
</feature>